<proteinExistence type="predicted"/>
<protein>
    <submittedName>
        <fullName evidence="1">Uncharacterized protein</fullName>
    </submittedName>
</protein>
<sequence length="62" mass="7094">MSQLETKYCTSQKCSGNGFRKIPKLVMPKVLVCPDCGHAITGKFRHELVRKSKEKKENPKFI</sequence>
<evidence type="ECO:0000313" key="1">
    <source>
        <dbReference type="EMBL" id="CAB4153143.1"/>
    </source>
</evidence>
<dbReference type="EMBL" id="LR796582">
    <property type="protein sequence ID" value="CAB4153143.1"/>
    <property type="molecule type" value="Genomic_DNA"/>
</dbReference>
<gene>
    <name evidence="1" type="ORF">UFOVP610_47</name>
</gene>
<accession>A0A6J5N7I0</accession>
<reference evidence="1" key="1">
    <citation type="submission" date="2020-04" db="EMBL/GenBank/DDBJ databases">
        <authorList>
            <person name="Chiriac C."/>
            <person name="Salcher M."/>
            <person name="Ghai R."/>
            <person name="Kavagutti S V."/>
        </authorList>
    </citation>
    <scope>NUCLEOTIDE SEQUENCE</scope>
</reference>
<organism evidence="1">
    <name type="scientific">uncultured Caudovirales phage</name>
    <dbReference type="NCBI Taxonomy" id="2100421"/>
    <lineage>
        <taxon>Viruses</taxon>
        <taxon>Duplodnaviria</taxon>
        <taxon>Heunggongvirae</taxon>
        <taxon>Uroviricota</taxon>
        <taxon>Caudoviricetes</taxon>
        <taxon>Peduoviridae</taxon>
        <taxon>Maltschvirus</taxon>
        <taxon>Maltschvirus maltsch</taxon>
    </lineage>
</organism>
<name>A0A6J5N7I0_9CAUD</name>